<evidence type="ECO:0000313" key="5">
    <source>
        <dbReference type="Proteomes" id="UP000270697"/>
    </source>
</evidence>
<feature type="transmembrane region" description="Helical" evidence="1">
    <location>
        <begin position="16"/>
        <end position="35"/>
    </location>
</feature>
<keyword evidence="5" id="KW-1185">Reference proteome</keyword>
<evidence type="ECO:0000313" key="3">
    <source>
        <dbReference type="EMBL" id="SFO00954.1"/>
    </source>
</evidence>
<dbReference type="EMBL" id="RBXX01000002">
    <property type="protein sequence ID" value="RKT85042.1"/>
    <property type="molecule type" value="Genomic_DNA"/>
</dbReference>
<organism evidence="3 4">
    <name type="scientific">Saccharopolyspora antimicrobica</name>
    <dbReference type="NCBI Taxonomy" id="455193"/>
    <lineage>
        <taxon>Bacteria</taxon>
        <taxon>Bacillati</taxon>
        <taxon>Actinomycetota</taxon>
        <taxon>Actinomycetes</taxon>
        <taxon>Pseudonocardiales</taxon>
        <taxon>Pseudonocardiaceae</taxon>
        <taxon>Saccharopolyspora</taxon>
    </lineage>
</organism>
<accession>A0A1I5DP00</accession>
<keyword evidence="1" id="KW-0472">Membrane</keyword>
<evidence type="ECO:0000313" key="2">
    <source>
        <dbReference type="EMBL" id="RKT85042.1"/>
    </source>
</evidence>
<dbReference type="RefSeq" id="WP_147452915.1">
    <property type="nucleotide sequence ID" value="NZ_RBXX01000002.1"/>
</dbReference>
<keyword evidence="1" id="KW-0812">Transmembrane</keyword>
<evidence type="ECO:0000313" key="4">
    <source>
        <dbReference type="Proteomes" id="UP000199398"/>
    </source>
</evidence>
<reference evidence="2 5" key="2">
    <citation type="submission" date="2018-10" db="EMBL/GenBank/DDBJ databases">
        <title>Sequencing the genomes of 1000 actinobacteria strains.</title>
        <authorList>
            <person name="Klenk H.-P."/>
        </authorList>
    </citation>
    <scope>NUCLEOTIDE SEQUENCE [LARGE SCALE GENOMIC DNA]</scope>
    <source>
        <strain evidence="2 5">DSM 45119</strain>
    </source>
</reference>
<dbReference type="Proteomes" id="UP000199398">
    <property type="component" value="Unassembled WGS sequence"/>
</dbReference>
<sequence>MVNQQNEMLRPAHPPTALLLGSGTGVLLLLCALLVRLRPVRVWCEGVPWSPQPVQGALAVGAESGREIRRRCYPW</sequence>
<keyword evidence="1" id="KW-1133">Transmembrane helix</keyword>
<dbReference type="EMBL" id="FOUP01000008">
    <property type="protein sequence ID" value="SFO00954.1"/>
    <property type="molecule type" value="Genomic_DNA"/>
</dbReference>
<gene>
    <name evidence="2" type="ORF">ATL45_3378</name>
    <name evidence="3" type="ORF">SAMN05421805_108212</name>
</gene>
<dbReference type="Proteomes" id="UP000270697">
    <property type="component" value="Unassembled WGS sequence"/>
</dbReference>
<evidence type="ECO:0000256" key="1">
    <source>
        <dbReference type="SAM" id="Phobius"/>
    </source>
</evidence>
<protein>
    <submittedName>
        <fullName evidence="3">Uncharacterized protein</fullName>
    </submittedName>
</protein>
<proteinExistence type="predicted"/>
<name>A0A1I5DP00_9PSEU</name>
<reference evidence="3 4" key="1">
    <citation type="submission" date="2016-10" db="EMBL/GenBank/DDBJ databases">
        <authorList>
            <person name="de Groot N.N."/>
        </authorList>
    </citation>
    <scope>NUCLEOTIDE SEQUENCE [LARGE SCALE GENOMIC DNA]</scope>
    <source>
        <strain evidence="3 4">CPCC 201259</strain>
    </source>
</reference>
<dbReference type="AlphaFoldDB" id="A0A1I5DP00"/>